<dbReference type="SMART" id="SM00382">
    <property type="entry name" value="AAA"/>
    <property type="match status" value="1"/>
</dbReference>
<evidence type="ECO:0000256" key="7">
    <source>
        <dbReference type="ARBA" id="ARBA00023204"/>
    </source>
</evidence>
<dbReference type="InterPro" id="IPR003593">
    <property type="entry name" value="AAA+_ATPase"/>
</dbReference>
<dbReference type="PANTHER" id="PTHR11059">
    <property type="entry name" value="DNA REPAIR PROTEIN RECN"/>
    <property type="match status" value="1"/>
</dbReference>
<dbReference type="InterPro" id="IPR003395">
    <property type="entry name" value="RecF/RecN/SMC_N"/>
</dbReference>
<keyword evidence="4" id="KW-0547">Nucleotide-binding</keyword>
<evidence type="ECO:0000256" key="2">
    <source>
        <dbReference type="ARBA" id="ARBA00009441"/>
    </source>
</evidence>
<protein>
    <recommendedName>
        <fullName evidence="3 9">DNA repair protein RecN</fullName>
    </recommendedName>
    <alternativeName>
        <fullName evidence="8 9">Recombination protein N</fullName>
    </alternativeName>
</protein>
<dbReference type="CDD" id="cd03241">
    <property type="entry name" value="ABC_RecN"/>
    <property type="match status" value="2"/>
</dbReference>
<dbReference type="NCBIfam" id="TIGR00634">
    <property type="entry name" value="recN"/>
    <property type="match status" value="1"/>
</dbReference>
<comment type="caution">
    <text evidence="12">The sequence shown here is derived from an EMBL/GenBank/DDBJ whole genome shotgun (WGS) entry which is preliminary data.</text>
</comment>
<dbReference type="SUPFAM" id="SSF52540">
    <property type="entry name" value="P-loop containing nucleoside triphosphate hydrolases"/>
    <property type="match status" value="1"/>
</dbReference>
<evidence type="ECO:0000256" key="1">
    <source>
        <dbReference type="ARBA" id="ARBA00003618"/>
    </source>
</evidence>
<evidence type="ECO:0000256" key="6">
    <source>
        <dbReference type="ARBA" id="ARBA00022840"/>
    </source>
</evidence>
<dbReference type="Gene3D" id="3.40.50.300">
    <property type="entry name" value="P-loop containing nucleotide triphosphate hydrolases"/>
    <property type="match status" value="2"/>
</dbReference>
<keyword evidence="10" id="KW-0175">Coiled coil</keyword>
<feature type="coiled-coil region" evidence="10">
    <location>
        <begin position="329"/>
        <end position="374"/>
    </location>
</feature>
<evidence type="ECO:0000256" key="9">
    <source>
        <dbReference type="PIRNR" id="PIRNR003128"/>
    </source>
</evidence>
<accession>A0ABX1TM15</accession>
<dbReference type="EMBL" id="SPMZ01000031">
    <property type="protein sequence ID" value="NMQ19757.1"/>
    <property type="molecule type" value="Genomic_DNA"/>
</dbReference>
<keyword evidence="6" id="KW-0067">ATP-binding</keyword>
<proteinExistence type="inferred from homology"/>
<evidence type="ECO:0000256" key="8">
    <source>
        <dbReference type="ARBA" id="ARBA00033408"/>
    </source>
</evidence>
<dbReference type="PIRSF" id="PIRSF003128">
    <property type="entry name" value="RecN"/>
    <property type="match status" value="1"/>
</dbReference>
<gene>
    <name evidence="12" type="primary">recN</name>
    <name evidence="12" type="ORF">E4P82_11425</name>
</gene>
<dbReference type="RefSeq" id="WP_169249017.1">
    <property type="nucleotide sequence ID" value="NZ_SPMZ01000031.1"/>
</dbReference>
<evidence type="ECO:0000256" key="5">
    <source>
        <dbReference type="ARBA" id="ARBA00022763"/>
    </source>
</evidence>
<dbReference type="Proteomes" id="UP000760480">
    <property type="component" value="Unassembled WGS sequence"/>
</dbReference>
<evidence type="ECO:0000256" key="10">
    <source>
        <dbReference type="SAM" id="Coils"/>
    </source>
</evidence>
<dbReference type="Pfam" id="PF02463">
    <property type="entry name" value="SMC_N"/>
    <property type="match status" value="1"/>
</dbReference>
<name>A0ABX1TM15_9GAMM</name>
<dbReference type="NCBIfam" id="NF008121">
    <property type="entry name" value="PRK10869.1"/>
    <property type="match status" value="1"/>
</dbReference>
<dbReference type="PANTHER" id="PTHR11059:SF0">
    <property type="entry name" value="DNA REPAIR PROTEIN RECN"/>
    <property type="match status" value="1"/>
</dbReference>
<dbReference type="InterPro" id="IPR027417">
    <property type="entry name" value="P-loop_NTPase"/>
</dbReference>
<evidence type="ECO:0000313" key="12">
    <source>
        <dbReference type="EMBL" id="NMQ19757.1"/>
    </source>
</evidence>
<evidence type="ECO:0000259" key="11">
    <source>
        <dbReference type="SMART" id="SM00382"/>
    </source>
</evidence>
<comment type="similarity">
    <text evidence="2 9">Belongs to the RecN family.</text>
</comment>
<keyword evidence="7 9" id="KW-0234">DNA repair</keyword>
<sequence length="557" mass="60694">MLIQLCIRDFAIVEQLELELAGGMTAVTGETGAGKSILVDAIGLLLGDRADSGVIRHGAGRADLSAVFDLSQLPAASAWLNEHDLAGEGDCHLRRVIAGSGRSRNYINGVPQPTQALRELGELLVDIHGQHEHQSLLRREAQRQLLDDYAGNQSFVAELTERYRNWSQLRQDLRALRQASGERDARLDILRYHLRELVALDLAEGEVAELEREQRRLANASQLLETGQRLLGWLTEGDGDAMADRLGQSLRELDTLSRLDPRLAPVSELLNAALIQVQEAGGELRGYVSDLDLDPDNLARIEQRLAAALQLARKHRTAPEELPALRARFETELDRLEHSETRLDELQQAVTAARAVYQEQADRLSERRTAAARELGERVSGALAELGMPGGRFHIALERQDQPAPGGLETVEFQVSANPGQPLRPLAKVASGGELSRISLAIQVITARAARIPTLIFDEVDSGIGGGVAEVVGRQLRALGGNRQVLCVTHLPQVAAQAHQHFKVDKQTDGASTHTQVLPLDASARVTEIARMLGGLELTASTLAHAREMVENGTSSR</sequence>
<comment type="function">
    <text evidence="1 9">May be involved in recombinational repair of damaged DNA.</text>
</comment>
<dbReference type="InterPro" id="IPR004604">
    <property type="entry name" value="DNA_recomb/repair_RecN"/>
</dbReference>
<evidence type="ECO:0000256" key="3">
    <source>
        <dbReference type="ARBA" id="ARBA00021315"/>
    </source>
</evidence>
<keyword evidence="5 9" id="KW-0227">DNA damage</keyword>
<organism evidence="12 13">
    <name type="scientific">Candidatus Competibacter phosphatis</name>
    <dbReference type="NCBI Taxonomy" id="221280"/>
    <lineage>
        <taxon>Bacteria</taxon>
        <taxon>Pseudomonadati</taxon>
        <taxon>Pseudomonadota</taxon>
        <taxon>Gammaproteobacteria</taxon>
        <taxon>Candidatus Competibacteraceae</taxon>
        <taxon>Candidatus Competibacter</taxon>
    </lineage>
</organism>
<keyword evidence="13" id="KW-1185">Reference proteome</keyword>
<reference evidence="12 13" key="1">
    <citation type="submission" date="2019-03" db="EMBL/GenBank/DDBJ databases">
        <title>Metabolic reconstructions from genomes of highly enriched 'Candidatus Accumulibacter' and 'Candidatus Competibacter' bioreactor populations.</title>
        <authorList>
            <person name="Annavajhala M.K."/>
            <person name="Welles L."/>
            <person name="Abbas B."/>
            <person name="Sorokin D."/>
            <person name="Park H."/>
            <person name="Van Loosdrecht M."/>
            <person name="Chandran K."/>
        </authorList>
    </citation>
    <scope>NUCLEOTIDE SEQUENCE [LARGE SCALE GENOMIC DNA]</scope>
    <source>
        <strain evidence="12 13">SBR_G</strain>
    </source>
</reference>
<feature type="domain" description="AAA+ ATPase" evidence="11">
    <location>
        <begin position="21"/>
        <end position="536"/>
    </location>
</feature>
<evidence type="ECO:0000256" key="4">
    <source>
        <dbReference type="ARBA" id="ARBA00022741"/>
    </source>
</evidence>
<feature type="coiled-coil region" evidence="10">
    <location>
        <begin position="200"/>
        <end position="230"/>
    </location>
</feature>
<evidence type="ECO:0000313" key="13">
    <source>
        <dbReference type="Proteomes" id="UP000760480"/>
    </source>
</evidence>